<organism evidence="1 2">
    <name type="scientific">Leucogyrophana mollusca</name>
    <dbReference type="NCBI Taxonomy" id="85980"/>
    <lineage>
        <taxon>Eukaryota</taxon>
        <taxon>Fungi</taxon>
        <taxon>Dikarya</taxon>
        <taxon>Basidiomycota</taxon>
        <taxon>Agaricomycotina</taxon>
        <taxon>Agaricomycetes</taxon>
        <taxon>Agaricomycetidae</taxon>
        <taxon>Boletales</taxon>
        <taxon>Boletales incertae sedis</taxon>
        <taxon>Leucogyrophana</taxon>
    </lineage>
</organism>
<dbReference type="EMBL" id="MU266480">
    <property type="protein sequence ID" value="KAH7922554.1"/>
    <property type="molecule type" value="Genomic_DNA"/>
</dbReference>
<protein>
    <submittedName>
        <fullName evidence="1">Uncharacterized protein</fullName>
    </submittedName>
</protein>
<comment type="caution">
    <text evidence="1">The sequence shown here is derived from an EMBL/GenBank/DDBJ whole genome shotgun (WGS) entry which is preliminary data.</text>
</comment>
<gene>
    <name evidence="1" type="ORF">BV22DRAFT_1131316</name>
</gene>
<sequence>MSTTTSTCPAATKGNNGRRPVLPFNVQDPTTLQALHEFASAVREEREAEANVFVARSRRSQIEASLFAGQLPSAMCRVRQVEDERSRLFSYLSQVVPGSTLGASECGSGLNQLVVGYNEASHTAFVA</sequence>
<evidence type="ECO:0000313" key="2">
    <source>
        <dbReference type="Proteomes" id="UP000790709"/>
    </source>
</evidence>
<keyword evidence="2" id="KW-1185">Reference proteome</keyword>
<reference evidence="1" key="1">
    <citation type="journal article" date="2021" name="New Phytol.">
        <title>Evolutionary innovations through gain and loss of genes in the ectomycorrhizal Boletales.</title>
        <authorList>
            <person name="Wu G."/>
            <person name="Miyauchi S."/>
            <person name="Morin E."/>
            <person name="Kuo A."/>
            <person name="Drula E."/>
            <person name="Varga T."/>
            <person name="Kohler A."/>
            <person name="Feng B."/>
            <person name="Cao Y."/>
            <person name="Lipzen A."/>
            <person name="Daum C."/>
            <person name="Hundley H."/>
            <person name="Pangilinan J."/>
            <person name="Johnson J."/>
            <person name="Barry K."/>
            <person name="LaButti K."/>
            <person name="Ng V."/>
            <person name="Ahrendt S."/>
            <person name="Min B."/>
            <person name="Choi I.G."/>
            <person name="Park H."/>
            <person name="Plett J.M."/>
            <person name="Magnuson J."/>
            <person name="Spatafora J.W."/>
            <person name="Nagy L.G."/>
            <person name="Henrissat B."/>
            <person name="Grigoriev I.V."/>
            <person name="Yang Z.L."/>
            <person name="Xu J."/>
            <person name="Martin F.M."/>
        </authorList>
    </citation>
    <scope>NUCLEOTIDE SEQUENCE</scope>
    <source>
        <strain evidence="1">KUC20120723A-06</strain>
    </source>
</reference>
<evidence type="ECO:0000313" key="1">
    <source>
        <dbReference type="EMBL" id="KAH7922554.1"/>
    </source>
</evidence>
<accession>A0ACB8BAQ6</accession>
<name>A0ACB8BAQ6_9AGAM</name>
<proteinExistence type="predicted"/>
<dbReference type="Proteomes" id="UP000790709">
    <property type="component" value="Unassembled WGS sequence"/>
</dbReference>